<feature type="chain" id="PRO_5042293157" evidence="1">
    <location>
        <begin position="24"/>
        <end position="162"/>
    </location>
</feature>
<keyword evidence="3" id="KW-1185">Reference proteome</keyword>
<evidence type="ECO:0000256" key="1">
    <source>
        <dbReference type="SAM" id="SignalP"/>
    </source>
</evidence>
<accession>A0AAD6V4E2</accession>
<keyword evidence="1" id="KW-0732">Signal</keyword>
<dbReference type="Proteomes" id="UP001219525">
    <property type="component" value="Unassembled WGS sequence"/>
</dbReference>
<sequence length="162" mass="16811">MFCFTTLLSSFFALLLVSQSALAWRPLLESTRSPTLSLRQGADDLPSIDPSTIDPRCKSPCTQVLNAVNDLSNPQAVCTSTVMGSFQSCGDCEASVGADSVADIQSVVDEFVDFCSQNGLKVNGVTVSASSSTNSNGGERQAALGAVASVVAPLATLLLATW</sequence>
<comment type="caution">
    <text evidence="2">The sequence shown here is derived from an EMBL/GenBank/DDBJ whole genome shotgun (WGS) entry which is preliminary data.</text>
</comment>
<feature type="signal peptide" evidence="1">
    <location>
        <begin position="1"/>
        <end position="23"/>
    </location>
</feature>
<evidence type="ECO:0000313" key="3">
    <source>
        <dbReference type="Proteomes" id="UP001219525"/>
    </source>
</evidence>
<organism evidence="2 3">
    <name type="scientific">Mycena pura</name>
    <dbReference type="NCBI Taxonomy" id="153505"/>
    <lineage>
        <taxon>Eukaryota</taxon>
        <taxon>Fungi</taxon>
        <taxon>Dikarya</taxon>
        <taxon>Basidiomycota</taxon>
        <taxon>Agaricomycotina</taxon>
        <taxon>Agaricomycetes</taxon>
        <taxon>Agaricomycetidae</taxon>
        <taxon>Agaricales</taxon>
        <taxon>Marasmiineae</taxon>
        <taxon>Mycenaceae</taxon>
        <taxon>Mycena</taxon>
    </lineage>
</organism>
<name>A0AAD6V4E2_9AGAR</name>
<protein>
    <submittedName>
        <fullName evidence="2">Uncharacterized protein</fullName>
    </submittedName>
</protein>
<dbReference type="EMBL" id="JARJCW010000055">
    <property type="protein sequence ID" value="KAJ7202322.1"/>
    <property type="molecule type" value="Genomic_DNA"/>
</dbReference>
<reference evidence="2" key="1">
    <citation type="submission" date="2023-03" db="EMBL/GenBank/DDBJ databases">
        <title>Massive genome expansion in bonnet fungi (Mycena s.s.) driven by repeated elements and novel gene families across ecological guilds.</title>
        <authorList>
            <consortium name="Lawrence Berkeley National Laboratory"/>
            <person name="Harder C.B."/>
            <person name="Miyauchi S."/>
            <person name="Viragh M."/>
            <person name="Kuo A."/>
            <person name="Thoen E."/>
            <person name="Andreopoulos B."/>
            <person name="Lu D."/>
            <person name="Skrede I."/>
            <person name="Drula E."/>
            <person name="Henrissat B."/>
            <person name="Morin E."/>
            <person name="Kohler A."/>
            <person name="Barry K."/>
            <person name="LaButti K."/>
            <person name="Morin E."/>
            <person name="Salamov A."/>
            <person name="Lipzen A."/>
            <person name="Mereny Z."/>
            <person name="Hegedus B."/>
            <person name="Baldrian P."/>
            <person name="Stursova M."/>
            <person name="Weitz H."/>
            <person name="Taylor A."/>
            <person name="Grigoriev I.V."/>
            <person name="Nagy L.G."/>
            <person name="Martin F."/>
            <person name="Kauserud H."/>
        </authorList>
    </citation>
    <scope>NUCLEOTIDE SEQUENCE</scope>
    <source>
        <strain evidence="2">9144</strain>
    </source>
</reference>
<evidence type="ECO:0000313" key="2">
    <source>
        <dbReference type="EMBL" id="KAJ7202322.1"/>
    </source>
</evidence>
<gene>
    <name evidence="2" type="ORF">GGX14DRAFT_654214</name>
</gene>
<proteinExistence type="predicted"/>
<dbReference type="AlphaFoldDB" id="A0AAD6V4E2"/>